<dbReference type="SMR" id="A0A3B6NM39"/>
<dbReference type="SUPFAM" id="SSF56784">
    <property type="entry name" value="HAD-like"/>
    <property type="match status" value="1"/>
</dbReference>
<dbReference type="Gramene" id="TraesARI6A03G03233010.1">
    <property type="protein sequence ID" value="TraesARI6A03G03233010.1.CDS1"/>
    <property type="gene ID" value="TraesARI6A03G03233010"/>
</dbReference>
<dbReference type="OrthoDB" id="277011at2759"/>
<sequence>MVSRTPTKAPAARPGTGTGSPAKPSPSPTPAARRRRALRGGRRPSSTKRRASPLKSLAAAPAAVASSFGRSVRFCRRRLIKVFARLAVLGSPSKRRAGAAGFQRLRSSSPPPSPHFSPRAQRPGRVHAAALPPPSDPEKKTLFLDLDETLIHSQTDPAPARYDFTVRPVICGKAVTFYVCKRPGVDDFLRAAAEAFEVVIFTAGLEQYASLVLDRLDPTGALIAHRLYRSACRDDGDGRLVKDLSATGRAPDCAIIVDDNPNAYSLQPENALPVAPFIDDANDQELEKVMRFLDAAAGFDDTREAIRYYKDLVTEK</sequence>
<dbReference type="InterPro" id="IPR023214">
    <property type="entry name" value="HAD_sf"/>
</dbReference>
<dbReference type="Gene3D" id="3.40.50.1000">
    <property type="entry name" value="HAD superfamily/HAD-like"/>
    <property type="match status" value="1"/>
</dbReference>
<dbReference type="KEGG" id="taes:123130376"/>
<feature type="region of interest" description="Disordered" evidence="1">
    <location>
        <begin position="98"/>
        <end position="137"/>
    </location>
</feature>
<dbReference type="Gramene" id="TraesCLE_scaffold_016494_01G000100.1">
    <property type="protein sequence ID" value="TraesCLE_scaffold_016494_01G000100.1"/>
    <property type="gene ID" value="TraesCLE_scaffold_016494_01G000100"/>
</dbReference>
<dbReference type="Gramene" id="TraesLDM6A03G03280870.1">
    <property type="protein sequence ID" value="TraesLDM6A03G03280870.1.CDS1"/>
    <property type="gene ID" value="TraesLDM6A03G03280870"/>
</dbReference>
<gene>
    <name evidence="3" type="primary">LOC123130376</name>
</gene>
<proteinExistence type="predicted"/>
<dbReference type="InterPro" id="IPR036412">
    <property type="entry name" value="HAD-like_sf"/>
</dbReference>
<dbReference type="Gramene" id="TraesNOR6A03G03309100.1">
    <property type="protein sequence ID" value="TraesNOR6A03G03309100.1.CDS1"/>
    <property type="gene ID" value="TraesNOR6A03G03309100"/>
</dbReference>
<dbReference type="InterPro" id="IPR011948">
    <property type="entry name" value="Dullard_phosphatase"/>
</dbReference>
<dbReference type="FunFam" id="3.40.50.1000:FF:000093">
    <property type="entry name" value="NLI interacting factor-like phosphatase family protein"/>
    <property type="match status" value="1"/>
</dbReference>
<protein>
    <recommendedName>
        <fullName evidence="2">FCP1 homology domain-containing protein</fullName>
    </recommendedName>
</protein>
<dbReference type="Gramene" id="TraesSTA6A03G03268270.1">
    <property type="protein sequence ID" value="TraesSTA6A03G03268270.1.CDS1"/>
    <property type="gene ID" value="TraesSTA6A03G03268270"/>
</dbReference>
<dbReference type="InterPro" id="IPR050365">
    <property type="entry name" value="TIM50"/>
</dbReference>
<dbReference type="Gramene" id="TraesJAG6A03G03272310.1">
    <property type="protein sequence ID" value="TraesJAG6A03G03272310.1.CDS1"/>
    <property type="gene ID" value="TraesJAG6A03G03272310"/>
</dbReference>
<dbReference type="Gramene" id="TraesCS6A02G121100.1">
    <property type="protein sequence ID" value="TraesCS6A02G121100.1.cds1"/>
    <property type="gene ID" value="TraesCS6A02G121100"/>
</dbReference>
<dbReference type="PROSITE" id="PS50969">
    <property type="entry name" value="FCP1"/>
    <property type="match status" value="1"/>
</dbReference>
<dbReference type="SMART" id="SM00577">
    <property type="entry name" value="CPDc"/>
    <property type="match status" value="1"/>
</dbReference>
<dbReference type="STRING" id="4565.A0A3B6NM39"/>
<dbReference type="PaxDb" id="4565-Traes_6AS_1E27A889E.1"/>
<reference evidence="3" key="1">
    <citation type="submission" date="2018-08" db="EMBL/GenBank/DDBJ databases">
        <authorList>
            <person name="Rossello M."/>
        </authorList>
    </citation>
    <scope>NUCLEOTIDE SEQUENCE [LARGE SCALE GENOMIC DNA]</scope>
    <source>
        <strain evidence="3">cv. Chinese Spring</strain>
    </source>
</reference>
<name>A0A3B6NM39_WHEAT</name>
<dbReference type="Pfam" id="PF03031">
    <property type="entry name" value="NIF"/>
    <property type="match status" value="1"/>
</dbReference>
<evidence type="ECO:0000313" key="4">
    <source>
        <dbReference type="Proteomes" id="UP000019116"/>
    </source>
</evidence>
<dbReference type="GO" id="GO:0004721">
    <property type="term" value="F:phosphoprotein phosphatase activity"/>
    <property type="evidence" value="ECO:0000318"/>
    <property type="project" value="GO_Central"/>
</dbReference>
<accession>A0A3B6NM39</accession>
<feature type="compositionally biased region" description="Low complexity" evidence="1">
    <location>
        <begin position="53"/>
        <end position="62"/>
    </location>
</feature>
<dbReference type="Gramene" id="TraesWEE_scaffold_012872_01G000100.1">
    <property type="protein sequence ID" value="TraesWEE_scaffold_012872_01G000100.1"/>
    <property type="gene ID" value="TraesWEE_scaffold_012872_01G000100"/>
</dbReference>
<dbReference type="AlphaFoldDB" id="A0A3B6NM39"/>
<dbReference type="CDD" id="cd07521">
    <property type="entry name" value="HAD_FCP1-like"/>
    <property type="match status" value="1"/>
</dbReference>
<dbReference type="NCBIfam" id="TIGR02251">
    <property type="entry name" value="HIF-SF_euk"/>
    <property type="match status" value="1"/>
</dbReference>
<dbReference type="GeneID" id="123130376"/>
<feature type="region of interest" description="Disordered" evidence="1">
    <location>
        <begin position="1"/>
        <end position="62"/>
    </location>
</feature>
<feature type="compositionally biased region" description="Basic residues" evidence="1">
    <location>
        <begin position="32"/>
        <end position="52"/>
    </location>
</feature>
<dbReference type="Gramene" id="TraesCAD_scaffold_011989_01G000100.1">
    <property type="protein sequence ID" value="TraesCAD_scaffold_011989_01G000100.1"/>
    <property type="gene ID" value="TraesCAD_scaffold_011989_01G000100"/>
</dbReference>
<dbReference type="PANTHER" id="PTHR12210">
    <property type="entry name" value="DULLARD PROTEIN PHOSPHATASE"/>
    <property type="match status" value="1"/>
</dbReference>
<keyword evidence="4" id="KW-1185">Reference proteome</keyword>
<dbReference type="Gramene" id="TraesPARA_EIv1.0_1916240.1">
    <property type="protein sequence ID" value="TraesPARA_EIv1.0_1916240.1.CDS1"/>
    <property type="gene ID" value="TraesPARA_EIv1.0_1916240"/>
</dbReference>
<organism evidence="3">
    <name type="scientific">Triticum aestivum</name>
    <name type="common">Wheat</name>
    <dbReference type="NCBI Taxonomy" id="4565"/>
    <lineage>
        <taxon>Eukaryota</taxon>
        <taxon>Viridiplantae</taxon>
        <taxon>Streptophyta</taxon>
        <taxon>Embryophyta</taxon>
        <taxon>Tracheophyta</taxon>
        <taxon>Spermatophyta</taxon>
        <taxon>Magnoliopsida</taxon>
        <taxon>Liliopsida</taxon>
        <taxon>Poales</taxon>
        <taxon>Poaceae</taxon>
        <taxon>BOP clade</taxon>
        <taxon>Pooideae</taxon>
        <taxon>Triticodae</taxon>
        <taxon>Triticeae</taxon>
        <taxon>Triticinae</taxon>
        <taxon>Triticum</taxon>
    </lineage>
</organism>
<evidence type="ECO:0000313" key="3">
    <source>
        <dbReference type="EnsemblPlants" id="TraesCS6A02G121100.1.cds1"/>
    </source>
</evidence>
<dbReference type="InterPro" id="IPR004274">
    <property type="entry name" value="FCP1_dom"/>
</dbReference>
<evidence type="ECO:0000256" key="1">
    <source>
        <dbReference type="SAM" id="MobiDB-lite"/>
    </source>
</evidence>
<dbReference type="Proteomes" id="UP000019116">
    <property type="component" value="Chromosome 6A"/>
</dbReference>
<feature type="domain" description="FCP1 homology" evidence="2">
    <location>
        <begin position="135"/>
        <end position="296"/>
    </location>
</feature>
<dbReference type="Gramene" id="TraesCS6A03G0286000.1">
    <property type="protein sequence ID" value="TraesCS6A03G0286000.1.CDS1"/>
    <property type="gene ID" value="TraesCS6A03G0286000"/>
</dbReference>
<dbReference type="OMA" id="EFMNFYV"/>
<evidence type="ECO:0000259" key="2">
    <source>
        <dbReference type="PROSITE" id="PS50969"/>
    </source>
</evidence>
<dbReference type="Gramene" id="TraesMAC6A03G03276810.1">
    <property type="protein sequence ID" value="TraesMAC6A03G03276810.1.CDS1"/>
    <property type="gene ID" value="TraesMAC6A03G03276810"/>
</dbReference>
<reference evidence="3" key="2">
    <citation type="submission" date="2018-10" db="UniProtKB">
        <authorList>
            <consortium name="EnsemblPlants"/>
        </authorList>
    </citation>
    <scope>IDENTIFICATION</scope>
</reference>
<dbReference type="EnsemblPlants" id="TraesCS6A02G121100.1">
    <property type="protein sequence ID" value="TraesCS6A02G121100.1.cds1"/>
    <property type="gene ID" value="TraesCS6A02G121100"/>
</dbReference>
<dbReference type="RefSeq" id="XP_044406221.1">
    <property type="nucleotide sequence ID" value="XM_044550286.1"/>
</dbReference>
<dbReference type="Gramene" id="TraesLAC6A03G03232200.1">
    <property type="protein sequence ID" value="TraesLAC6A03G03232200.1.CDS1"/>
    <property type="gene ID" value="TraesLAC6A03G03232200"/>
</dbReference>